<dbReference type="EMBL" id="NBYY01000009">
    <property type="protein sequence ID" value="PCS23463.1"/>
    <property type="molecule type" value="Genomic_DNA"/>
</dbReference>
<accession>A0A2A5T5P1</accession>
<comment type="caution">
    <text evidence="1">The sequence shown here is derived from an EMBL/GenBank/DDBJ whole genome shotgun (WGS) entry which is preliminary data.</text>
</comment>
<dbReference type="AlphaFoldDB" id="A0A2A5T5P1"/>
<dbReference type="RefSeq" id="WP_097355773.1">
    <property type="nucleotide sequence ID" value="NZ_CAWNJE010000005.1"/>
</dbReference>
<evidence type="ECO:0000313" key="1">
    <source>
        <dbReference type="EMBL" id="PCS23463.1"/>
    </source>
</evidence>
<organism evidence="1 2">
    <name type="scientific">Candidatus Enterovibrio escicola</name>
    <dbReference type="NCBI Taxonomy" id="1927127"/>
    <lineage>
        <taxon>Bacteria</taxon>
        <taxon>Pseudomonadati</taxon>
        <taxon>Pseudomonadota</taxon>
        <taxon>Gammaproteobacteria</taxon>
        <taxon>Vibrionales</taxon>
        <taxon>Vibrionaceae</taxon>
        <taxon>Enterovibrio</taxon>
    </lineage>
</organism>
<gene>
    <name evidence="1" type="ORF">BTN49_0431</name>
</gene>
<evidence type="ECO:0000313" key="2">
    <source>
        <dbReference type="Proteomes" id="UP000219020"/>
    </source>
</evidence>
<protein>
    <submittedName>
        <fullName evidence="1">Uncharacterized protein</fullName>
    </submittedName>
</protein>
<dbReference type="Proteomes" id="UP000219020">
    <property type="component" value="Unassembled WGS sequence"/>
</dbReference>
<proteinExistence type="predicted"/>
<name>A0A2A5T5P1_9GAMM</name>
<sequence>MIKNGQFDNQDGLSVWDKFRAPAAKLHLIISMLLLLHNFATKPDKKANICSKRLKHEVCIILKTIGKQEQNNVRTHSDSIR</sequence>
<reference evidence="2" key="1">
    <citation type="submission" date="2017-04" db="EMBL/GenBank/DDBJ databases">
        <title>Genome evolution of the luminous symbionts of deep sea anglerfish.</title>
        <authorList>
            <person name="Hendry T.A."/>
        </authorList>
    </citation>
    <scope>NUCLEOTIDE SEQUENCE [LARGE SCALE GENOMIC DNA]</scope>
</reference>
<keyword evidence="2" id="KW-1185">Reference proteome</keyword>